<protein>
    <submittedName>
        <fullName evidence="4">Alanine racemase domain protein</fullName>
    </submittedName>
</protein>
<dbReference type="InterPro" id="IPR042208">
    <property type="entry name" value="D-ser_dehydrat-like_sf"/>
</dbReference>
<proteinExistence type="inferred from homology"/>
<dbReference type="InterPro" id="IPR051466">
    <property type="entry name" value="D-amino_acid_metab_enzyme"/>
</dbReference>
<dbReference type="EMBL" id="CP000851">
    <property type="protein sequence ID" value="ABV86934.1"/>
    <property type="molecule type" value="Genomic_DNA"/>
</dbReference>
<dbReference type="CDD" id="cd06812">
    <property type="entry name" value="PLPDE_III_DSD_D-TA_like_1"/>
    <property type="match status" value="1"/>
</dbReference>
<dbReference type="SUPFAM" id="SSF51419">
    <property type="entry name" value="PLP-binding barrel"/>
    <property type="match status" value="1"/>
</dbReference>
<gene>
    <name evidence="4" type="ordered locus">Spea_1609</name>
</gene>
<evidence type="ECO:0000256" key="1">
    <source>
        <dbReference type="ARBA" id="ARBA00005323"/>
    </source>
</evidence>
<dbReference type="RefSeq" id="WP_012154858.1">
    <property type="nucleotide sequence ID" value="NC_009901.1"/>
</dbReference>
<dbReference type="SMART" id="SM01119">
    <property type="entry name" value="D-ser_dehydrat"/>
    <property type="match status" value="1"/>
</dbReference>
<evidence type="ECO:0000259" key="3">
    <source>
        <dbReference type="SMART" id="SM01119"/>
    </source>
</evidence>
<feature type="domain" description="D-serine dehydratase-like" evidence="3">
    <location>
        <begin position="266"/>
        <end position="373"/>
    </location>
</feature>
<evidence type="ECO:0000313" key="4">
    <source>
        <dbReference type="EMBL" id="ABV86934.1"/>
    </source>
</evidence>
<dbReference type="Gene3D" id="3.20.20.10">
    <property type="entry name" value="Alanine racemase"/>
    <property type="match status" value="1"/>
</dbReference>
<reference evidence="4 5" key="1">
    <citation type="submission" date="2007-10" db="EMBL/GenBank/DDBJ databases">
        <title>Complete sequence of Shewanella pealeana ATCC 700345.</title>
        <authorList>
            <consortium name="US DOE Joint Genome Institute"/>
            <person name="Copeland A."/>
            <person name="Lucas S."/>
            <person name="Lapidus A."/>
            <person name="Barry K."/>
            <person name="Glavina del Rio T."/>
            <person name="Dalin E."/>
            <person name="Tice H."/>
            <person name="Pitluck S."/>
            <person name="Chertkov O."/>
            <person name="Brettin T."/>
            <person name="Bruce D."/>
            <person name="Detter J.C."/>
            <person name="Han C."/>
            <person name="Schmutz J."/>
            <person name="Larimer F."/>
            <person name="Land M."/>
            <person name="Hauser L."/>
            <person name="Kyrpides N."/>
            <person name="Kim E."/>
            <person name="Zhao J.-S.Z."/>
            <person name="Manno D."/>
            <person name="Hawari J."/>
            <person name="Richardson P."/>
        </authorList>
    </citation>
    <scope>NUCLEOTIDE SEQUENCE [LARGE SCALE GENOMIC DNA]</scope>
    <source>
        <strain evidence="5">ATCC 700345 / ANG-SQ1</strain>
    </source>
</reference>
<dbReference type="GO" id="GO:0036088">
    <property type="term" value="P:D-serine catabolic process"/>
    <property type="evidence" value="ECO:0007669"/>
    <property type="project" value="TreeGrafter"/>
</dbReference>
<dbReference type="STRING" id="398579.Spea_1609"/>
<comment type="similarity">
    <text evidence="1">Belongs to the DSD1 family.</text>
</comment>
<dbReference type="GO" id="GO:0008721">
    <property type="term" value="F:D-serine ammonia-lyase activity"/>
    <property type="evidence" value="ECO:0007669"/>
    <property type="project" value="TreeGrafter"/>
</dbReference>
<dbReference type="eggNOG" id="COG3616">
    <property type="taxonomic scope" value="Bacteria"/>
</dbReference>
<dbReference type="PANTHER" id="PTHR28004:SF2">
    <property type="entry name" value="D-SERINE DEHYDRATASE"/>
    <property type="match status" value="1"/>
</dbReference>
<dbReference type="OrthoDB" id="9772497at2"/>
<sequence length="388" mass="42104">MLANESQNPELLRKYQSLDTPFLSVDKQIVLKNLARLRNKIDGLGAELRPHFKTVRAIEAVEHLLPQKISPITVSTVKEAEALVEEGYSNIVYAVGISEGKLPRISQLIAKGAKVRVLLDTLEQAQFVSQYSEQHCCVIPAMIEVDCDGHRGGIHPDDPLLIEIANILHQGVASFHGVLAHAGESYLCFDPKSLAEAANNEVNMTLKAANNLRAAGIPCDIVSIGSTPTAHSYQDLNGITEVRAGVYGFFDLVMAGIGVCQLKDIAASVVTTVIGHNREKGWIFIDAGWMALSLDRGTAGQPKDCGYGLVTDCNGAVLDGLQVISVNQEHGIIGAVDNSDLSLDNFPVGSRLHILPNHGCATASMHQHYHVFDTANETYEIWNRIQGW</sequence>
<dbReference type="InterPro" id="IPR001608">
    <property type="entry name" value="Ala_racemase_N"/>
</dbReference>
<dbReference type="AlphaFoldDB" id="A8H2Z7"/>
<evidence type="ECO:0000256" key="2">
    <source>
        <dbReference type="ARBA" id="ARBA00023239"/>
    </source>
</evidence>
<dbReference type="InterPro" id="IPR026956">
    <property type="entry name" value="D-ser_dehydrat-like_dom"/>
</dbReference>
<dbReference type="Pfam" id="PF01168">
    <property type="entry name" value="Ala_racemase_N"/>
    <property type="match status" value="1"/>
</dbReference>
<accession>A8H2Z7</accession>
<evidence type="ECO:0000313" key="5">
    <source>
        <dbReference type="Proteomes" id="UP000002608"/>
    </source>
</evidence>
<dbReference type="Gene3D" id="2.40.37.20">
    <property type="entry name" value="D-serine dehydratase-like domain"/>
    <property type="match status" value="1"/>
</dbReference>
<organism evidence="4 5">
    <name type="scientific">Shewanella pealeana (strain ATCC 700345 / ANG-SQ1)</name>
    <dbReference type="NCBI Taxonomy" id="398579"/>
    <lineage>
        <taxon>Bacteria</taxon>
        <taxon>Pseudomonadati</taxon>
        <taxon>Pseudomonadota</taxon>
        <taxon>Gammaproteobacteria</taxon>
        <taxon>Alteromonadales</taxon>
        <taxon>Shewanellaceae</taxon>
        <taxon>Shewanella</taxon>
    </lineage>
</organism>
<name>A8H2Z7_SHEPA</name>
<dbReference type="InterPro" id="IPR029066">
    <property type="entry name" value="PLP-binding_barrel"/>
</dbReference>
<keyword evidence="2" id="KW-0456">Lyase</keyword>
<dbReference type="HOGENOM" id="CLU_031639_2_2_6"/>
<keyword evidence="5" id="KW-1185">Reference proteome</keyword>
<dbReference type="Proteomes" id="UP000002608">
    <property type="component" value="Chromosome"/>
</dbReference>
<dbReference type="Pfam" id="PF14031">
    <property type="entry name" value="D-ser_dehydrat"/>
    <property type="match status" value="1"/>
</dbReference>
<dbReference type="PANTHER" id="PTHR28004">
    <property type="entry name" value="ZGC:162816-RELATED"/>
    <property type="match status" value="1"/>
</dbReference>
<dbReference type="KEGG" id="spl:Spea_1609"/>